<feature type="compositionally biased region" description="Basic and acidic residues" evidence="1">
    <location>
        <begin position="52"/>
        <end position="64"/>
    </location>
</feature>
<reference evidence="2" key="1">
    <citation type="submission" date="2020-02" db="EMBL/GenBank/DDBJ databases">
        <authorList>
            <person name="Meier V. D."/>
        </authorList>
    </citation>
    <scope>NUCLEOTIDE SEQUENCE</scope>
    <source>
        <strain evidence="2">AVDCRST_MAG79</strain>
    </source>
</reference>
<organism evidence="2">
    <name type="scientific">uncultured Thermoleophilia bacterium</name>
    <dbReference type="NCBI Taxonomy" id="1497501"/>
    <lineage>
        <taxon>Bacteria</taxon>
        <taxon>Bacillati</taxon>
        <taxon>Actinomycetota</taxon>
        <taxon>Thermoleophilia</taxon>
        <taxon>environmental samples</taxon>
    </lineage>
</organism>
<feature type="compositionally biased region" description="Basic and acidic residues" evidence="1">
    <location>
        <begin position="115"/>
        <end position="138"/>
    </location>
</feature>
<feature type="compositionally biased region" description="Basic and acidic residues" evidence="1">
    <location>
        <begin position="84"/>
        <end position="98"/>
    </location>
</feature>
<evidence type="ECO:0000313" key="2">
    <source>
        <dbReference type="EMBL" id="CAA9539203.1"/>
    </source>
</evidence>
<feature type="region of interest" description="Disordered" evidence="1">
    <location>
        <begin position="1"/>
        <end position="166"/>
    </location>
</feature>
<sequence>MPDRDDRLPGEPEPRFSEGQEQDVETAEKERIGNFASREASAEEIGPLGEPPAHEHAVRDRDDPAGAGTSERPGSIAGDALDDDVPRVEGDRPGRLRGDLTAGLTDVIVGPGDDEIGRRGIDDQEDRPEQERHRRFSEGQESEGETSEKERQGDFATGQREDDDDR</sequence>
<accession>A0A6J4U4W8</accession>
<dbReference type="AlphaFoldDB" id="A0A6J4U4W8"/>
<feature type="compositionally biased region" description="Basic and acidic residues" evidence="1">
    <location>
        <begin position="1"/>
        <end position="18"/>
    </location>
</feature>
<dbReference type="EMBL" id="CADCWC010000254">
    <property type="protein sequence ID" value="CAA9539203.1"/>
    <property type="molecule type" value="Genomic_DNA"/>
</dbReference>
<gene>
    <name evidence="2" type="ORF">AVDCRST_MAG79-1696</name>
</gene>
<evidence type="ECO:0000256" key="1">
    <source>
        <dbReference type="SAM" id="MobiDB-lite"/>
    </source>
</evidence>
<name>A0A6J4U4W8_9ACTN</name>
<proteinExistence type="predicted"/>
<protein>
    <submittedName>
        <fullName evidence="2">Uncharacterized protein</fullName>
    </submittedName>
</protein>